<reference evidence="3" key="1">
    <citation type="journal article" date="2014" name="Genome Announc.">
        <title>Draft Genome Sequences of Three Alkaliphilic Bacillus Strains, Bacillus wakoensis JCM 9140T, Bacillus akibai JCM 9157T, and Bacillus hemicellulosilyticus JCM 9152T.</title>
        <authorList>
            <person name="Yuki M."/>
            <person name="Oshima K."/>
            <person name="Suda W."/>
            <person name="Oshida Y."/>
            <person name="Kitamura K."/>
            <person name="Iida T."/>
            <person name="Hattori M."/>
            <person name="Ohkuma M."/>
        </authorList>
    </citation>
    <scope>NUCLEOTIDE SEQUENCE [LARGE SCALE GENOMIC DNA]</scope>
    <source>
        <strain evidence="3">JCM 9140</strain>
    </source>
</reference>
<dbReference type="InterPro" id="IPR038136">
    <property type="entry name" value="CofD-like_dom_sf"/>
</dbReference>
<dbReference type="GO" id="GO:0005737">
    <property type="term" value="C:cytoplasm"/>
    <property type="evidence" value="ECO:0007669"/>
    <property type="project" value="UniProtKB-SubCell"/>
</dbReference>
<sequence>MKKKNVVVIGGGTGLSVLLRGLKTFPVDISAIVTVADDGGSSGRLRKELNIPPPGDVRNVLVALSEVEPLVEELFQHRFANGNGLTGHSLGNLLLAGMTSITGDFSRGIAELSKVLNVRGNVYPAANSSIVLNAEMEDGSIISGESLIPLEKKRIKRVFLTPENVTPLQSGIRALEEADIIVLGPGSLYTSVIPNLLVPGVVETIRRSKARKVYICNVMTQNGETDGYSAADHIQAILDHCGDKLVDEIIVHGAPIAPQLQARYEQEGAEPVAVDVSRISSMGVSIVLDHFVIERENMLRHDATKVSKAILRM</sequence>
<comment type="function">
    <text evidence="2">Required for morphogenesis under gluconeogenic growth conditions.</text>
</comment>
<comment type="similarity">
    <text evidence="2">Belongs to the gluconeogenesis factor family.</text>
</comment>
<evidence type="ECO:0000313" key="4">
    <source>
        <dbReference type="Proteomes" id="UP000018890"/>
    </source>
</evidence>
<comment type="caution">
    <text evidence="3">The sequence shown here is derived from an EMBL/GenBank/DDBJ whole genome shotgun (WGS) entry which is preliminary data.</text>
</comment>
<dbReference type="STRING" id="1236970.JCM9140_4813"/>
<evidence type="ECO:0000313" key="3">
    <source>
        <dbReference type="EMBL" id="GAE28567.1"/>
    </source>
</evidence>
<dbReference type="InterPro" id="IPR002882">
    <property type="entry name" value="CofD"/>
</dbReference>
<proteinExistence type="inferred from homology"/>
<dbReference type="Pfam" id="PF01933">
    <property type="entry name" value="CofD"/>
    <property type="match status" value="1"/>
</dbReference>
<keyword evidence="1 2" id="KW-0963">Cytoplasm</keyword>
<accession>W4Q9C1</accession>
<keyword evidence="4" id="KW-1185">Reference proteome</keyword>
<dbReference type="PANTHER" id="PTHR30135:SF3">
    <property type="entry name" value="GLUCONEOGENESIS FACTOR-RELATED"/>
    <property type="match status" value="1"/>
</dbReference>
<dbReference type="PANTHER" id="PTHR30135">
    <property type="entry name" value="UNCHARACTERIZED PROTEIN YVCK-RELATED"/>
    <property type="match status" value="1"/>
</dbReference>
<dbReference type="SUPFAM" id="SSF142338">
    <property type="entry name" value="CofD-like"/>
    <property type="match status" value="1"/>
</dbReference>
<organism evidence="3 4">
    <name type="scientific">Halalkalibacter wakoensis JCM 9140</name>
    <dbReference type="NCBI Taxonomy" id="1236970"/>
    <lineage>
        <taxon>Bacteria</taxon>
        <taxon>Bacillati</taxon>
        <taxon>Bacillota</taxon>
        <taxon>Bacilli</taxon>
        <taxon>Bacillales</taxon>
        <taxon>Bacillaceae</taxon>
        <taxon>Halalkalibacter</taxon>
    </lineage>
</organism>
<dbReference type="RefSeq" id="WP_034751553.1">
    <property type="nucleotide sequence ID" value="NZ_BAUT01000126.1"/>
</dbReference>
<protein>
    <recommendedName>
        <fullName evidence="2">Gluconeogenesis factor</fullName>
    </recommendedName>
</protein>
<gene>
    <name evidence="3" type="ORF">JCM9140_4813</name>
</gene>
<name>W4Q9C1_9BACI</name>
<comment type="subcellular location">
    <subcellularLocation>
        <location evidence="2">Cytoplasm</location>
    </subcellularLocation>
</comment>
<evidence type="ECO:0000256" key="2">
    <source>
        <dbReference type="HAMAP-Rule" id="MF_00973"/>
    </source>
</evidence>
<dbReference type="EMBL" id="BAUT01000126">
    <property type="protein sequence ID" value="GAE28567.1"/>
    <property type="molecule type" value="Genomic_DNA"/>
</dbReference>
<dbReference type="InterPro" id="IPR010119">
    <property type="entry name" value="Gluconeogen_factor"/>
</dbReference>
<dbReference type="CDD" id="cd07187">
    <property type="entry name" value="YvcK_like"/>
    <property type="match status" value="1"/>
</dbReference>
<dbReference type="Proteomes" id="UP000018890">
    <property type="component" value="Unassembled WGS sequence"/>
</dbReference>
<dbReference type="Gene3D" id="3.40.50.10680">
    <property type="entry name" value="CofD-like domains"/>
    <property type="match status" value="1"/>
</dbReference>
<dbReference type="AlphaFoldDB" id="W4Q9C1"/>
<dbReference type="OrthoDB" id="9783842at2"/>
<evidence type="ECO:0000256" key="1">
    <source>
        <dbReference type="ARBA" id="ARBA00022490"/>
    </source>
</evidence>
<dbReference type="HAMAP" id="MF_00973">
    <property type="entry name" value="Gluconeogen_factor"/>
    <property type="match status" value="1"/>
</dbReference>
<dbReference type="NCBIfam" id="TIGR01826">
    <property type="entry name" value="CofD_related"/>
    <property type="match status" value="1"/>
</dbReference>
<dbReference type="GO" id="GO:0043743">
    <property type="term" value="F:LPPG:FO 2-phospho-L-lactate transferase activity"/>
    <property type="evidence" value="ECO:0007669"/>
    <property type="project" value="InterPro"/>
</dbReference>
<dbReference type="GO" id="GO:0008360">
    <property type="term" value="P:regulation of cell shape"/>
    <property type="evidence" value="ECO:0007669"/>
    <property type="project" value="UniProtKB-UniRule"/>
</dbReference>